<comment type="caution">
    <text evidence="1">The sequence shown here is derived from an EMBL/GenBank/DDBJ whole genome shotgun (WGS) entry which is preliminary data.</text>
</comment>
<proteinExistence type="predicted"/>
<organism evidence="1 2">
    <name type="scientific">Eumeta variegata</name>
    <name type="common">Bagworm moth</name>
    <name type="synonym">Eumeta japonica</name>
    <dbReference type="NCBI Taxonomy" id="151549"/>
    <lineage>
        <taxon>Eukaryota</taxon>
        <taxon>Metazoa</taxon>
        <taxon>Ecdysozoa</taxon>
        <taxon>Arthropoda</taxon>
        <taxon>Hexapoda</taxon>
        <taxon>Insecta</taxon>
        <taxon>Pterygota</taxon>
        <taxon>Neoptera</taxon>
        <taxon>Endopterygota</taxon>
        <taxon>Lepidoptera</taxon>
        <taxon>Glossata</taxon>
        <taxon>Ditrysia</taxon>
        <taxon>Tineoidea</taxon>
        <taxon>Psychidae</taxon>
        <taxon>Oiketicinae</taxon>
        <taxon>Eumeta</taxon>
    </lineage>
</organism>
<dbReference type="Proteomes" id="UP000299102">
    <property type="component" value="Unassembled WGS sequence"/>
</dbReference>
<reference evidence="1 2" key="1">
    <citation type="journal article" date="2019" name="Commun. Biol.">
        <title>The bagworm genome reveals a unique fibroin gene that provides high tensile strength.</title>
        <authorList>
            <person name="Kono N."/>
            <person name="Nakamura H."/>
            <person name="Ohtoshi R."/>
            <person name="Tomita M."/>
            <person name="Numata K."/>
            <person name="Arakawa K."/>
        </authorList>
    </citation>
    <scope>NUCLEOTIDE SEQUENCE [LARGE SCALE GENOMIC DNA]</scope>
</reference>
<name>A0A4C1XBI9_EUMVA</name>
<evidence type="ECO:0000313" key="2">
    <source>
        <dbReference type="Proteomes" id="UP000299102"/>
    </source>
</evidence>
<protein>
    <submittedName>
        <fullName evidence="1">Uncharacterized protein</fullName>
    </submittedName>
</protein>
<keyword evidence="2" id="KW-1185">Reference proteome</keyword>
<dbReference type="AlphaFoldDB" id="A0A4C1XBI9"/>
<sequence length="118" mass="13084">MTYERCLTLFGSASSEGMPGTSNSLPLFHAVLLEVDFSQKSWTIMVKEKLQQAPVLKLEGVLITTVIYFKFLGVGAHSTSRFGAHAREIEKWTGKCESVLGVCVLFRNHIPSMNSHIP</sequence>
<gene>
    <name evidence="1" type="ORF">EVAR_36514_1</name>
</gene>
<evidence type="ECO:0000313" key="1">
    <source>
        <dbReference type="EMBL" id="GBP59729.1"/>
    </source>
</evidence>
<dbReference type="EMBL" id="BGZK01000769">
    <property type="protein sequence ID" value="GBP59729.1"/>
    <property type="molecule type" value="Genomic_DNA"/>
</dbReference>
<accession>A0A4C1XBI9</accession>